<dbReference type="InterPro" id="IPR012349">
    <property type="entry name" value="Split_barrel_FMN-bd"/>
</dbReference>
<dbReference type="InterPro" id="IPR024747">
    <property type="entry name" value="Pyridox_Oxase-rel"/>
</dbReference>
<dbReference type="AlphaFoldDB" id="A0A9D2AR77"/>
<dbReference type="Gene3D" id="2.30.110.10">
    <property type="entry name" value="Electron Transport, Fmn-binding Protein, Chain A"/>
    <property type="match status" value="1"/>
</dbReference>
<feature type="non-terminal residue" evidence="1">
    <location>
        <position position="1"/>
    </location>
</feature>
<dbReference type="SUPFAM" id="SSF50475">
    <property type="entry name" value="FMN-binding split barrel"/>
    <property type="match status" value="1"/>
</dbReference>
<dbReference type="PANTHER" id="PTHR34071">
    <property type="entry name" value="5-NITROIMIDAZOLE ANTIBIOTICS RESISTANCE PROTEIN, NIMA-FAMILY-RELATED PROTEIN-RELATED"/>
    <property type="match status" value="1"/>
</dbReference>
<protein>
    <submittedName>
        <fullName evidence="1">Pyridoxamine 5'-phosphate oxidase family protein</fullName>
    </submittedName>
</protein>
<dbReference type="Pfam" id="PF12900">
    <property type="entry name" value="Pyridox_ox_2"/>
    <property type="match status" value="1"/>
</dbReference>
<name>A0A9D2AR77_9FIRM</name>
<dbReference type="EMBL" id="DXFD01000009">
    <property type="protein sequence ID" value="HIX46164.1"/>
    <property type="molecule type" value="Genomic_DNA"/>
</dbReference>
<comment type="caution">
    <text evidence="1">The sequence shown here is derived from an EMBL/GenBank/DDBJ whole genome shotgun (WGS) entry which is preliminary data.</text>
</comment>
<gene>
    <name evidence="1" type="ORF">H9737_00555</name>
</gene>
<accession>A0A9D2AR77</accession>
<evidence type="ECO:0000313" key="2">
    <source>
        <dbReference type="Proteomes" id="UP000824249"/>
    </source>
</evidence>
<sequence>KTGVLALLGDDDYPYTVPLNYCYENGKLYFHCAKSGHKIDAVKRCGKASFCVIAQDDIVPQEFTTYFCSVIAFGKVRIASDEKEKLEAINKLAIKYCPDESAEARRREIEREYPALCILEFTIEHLSGKQAIALCK</sequence>
<organism evidence="1 2">
    <name type="scientific">Candidatus Borkfalkia faecigallinarum</name>
    <dbReference type="NCBI Taxonomy" id="2838509"/>
    <lineage>
        <taxon>Bacteria</taxon>
        <taxon>Bacillati</taxon>
        <taxon>Bacillota</taxon>
        <taxon>Clostridia</taxon>
        <taxon>Christensenellales</taxon>
        <taxon>Christensenellaceae</taxon>
        <taxon>Candidatus Borkfalkia</taxon>
    </lineage>
</organism>
<dbReference type="Proteomes" id="UP000824249">
    <property type="component" value="Unassembled WGS sequence"/>
</dbReference>
<proteinExistence type="predicted"/>
<reference evidence="1" key="1">
    <citation type="journal article" date="2021" name="PeerJ">
        <title>Extensive microbial diversity within the chicken gut microbiome revealed by metagenomics and culture.</title>
        <authorList>
            <person name="Gilroy R."/>
            <person name="Ravi A."/>
            <person name="Getino M."/>
            <person name="Pursley I."/>
            <person name="Horton D.L."/>
            <person name="Alikhan N.F."/>
            <person name="Baker D."/>
            <person name="Gharbi K."/>
            <person name="Hall N."/>
            <person name="Watson M."/>
            <person name="Adriaenssens E.M."/>
            <person name="Foster-Nyarko E."/>
            <person name="Jarju S."/>
            <person name="Secka A."/>
            <person name="Antonio M."/>
            <person name="Oren A."/>
            <person name="Chaudhuri R.R."/>
            <person name="La Ragione R."/>
            <person name="Hildebrand F."/>
            <person name="Pallen M.J."/>
        </authorList>
    </citation>
    <scope>NUCLEOTIDE SEQUENCE</scope>
    <source>
        <strain evidence="1">26628</strain>
    </source>
</reference>
<dbReference type="PANTHER" id="PTHR34071:SF2">
    <property type="entry name" value="FLAVIN-NUCLEOTIDE-BINDING PROTEIN"/>
    <property type="match status" value="1"/>
</dbReference>
<reference evidence="1" key="2">
    <citation type="submission" date="2021-04" db="EMBL/GenBank/DDBJ databases">
        <authorList>
            <person name="Gilroy R."/>
        </authorList>
    </citation>
    <scope>NUCLEOTIDE SEQUENCE</scope>
    <source>
        <strain evidence="1">26628</strain>
    </source>
</reference>
<evidence type="ECO:0000313" key="1">
    <source>
        <dbReference type="EMBL" id="HIX46164.1"/>
    </source>
</evidence>